<dbReference type="InterPro" id="IPR006439">
    <property type="entry name" value="HAD-SF_hydro_IA"/>
</dbReference>
<dbReference type="SFLD" id="SFLDG01132">
    <property type="entry name" value="C1.5.3:_5'-Nucleotidase_Like"/>
    <property type="match status" value="1"/>
</dbReference>
<sequence length="230" mass="26779">MSNTAHWSEFEDINVWIFDLDNTLYPSHSNLFAQIDQKMGEFVSRYLQVELAEAKAIQKKYFREHKTTLNGLMKVHGMPPDDFLDYVHDIDVSNLEKAERLSLALDQLEGRKIIFTNGTCEHATNVSRQLGIDHHFEHIFDIRQCDFLPKPELSVYQKLVSDLEIHPQQAVLFEDMAKNLKPAHEMGMKTVWIPTQEHWSHDLSDGDHIHHVAEDLPDWLHSLLETRPGF</sequence>
<dbReference type="InterPro" id="IPR041492">
    <property type="entry name" value="HAD_2"/>
</dbReference>
<dbReference type="RefSeq" id="WP_169559447.1">
    <property type="nucleotide sequence ID" value="NZ_BSNF01000001.1"/>
</dbReference>
<dbReference type="Gene3D" id="3.40.50.1000">
    <property type="entry name" value="HAD superfamily/HAD-like"/>
    <property type="match status" value="1"/>
</dbReference>
<dbReference type="Pfam" id="PF13419">
    <property type="entry name" value="HAD_2"/>
    <property type="match status" value="1"/>
</dbReference>
<proteinExistence type="predicted"/>
<dbReference type="Proteomes" id="UP001161409">
    <property type="component" value="Unassembled WGS sequence"/>
</dbReference>
<comment type="caution">
    <text evidence="1">The sequence shown here is derived from an EMBL/GenBank/DDBJ whole genome shotgun (WGS) entry which is preliminary data.</text>
</comment>
<dbReference type="InterPro" id="IPR023214">
    <property type="entry name" value="HAD_sf"/>
</dbReference>
<dbReference type="Gene3D" id="1.10.150.450">
    <property type="match status" value="1"/>
</dbReference>
<dbReference type="SFLD" id="SFLDG01129">
    <property type="entry name" value="C1.5:_HAD__Beta-PGM__Phosphata"/>
    <property type="match status" value="1"/>
</dbReference>
<dbReference type="EMBL" id="BSNF01000001">
    <property type="protein sequence ID" value="GLQ05447.1"/>
    <property type="molecule type" value="Genomic_DNA"/>
</dbReference>
<gene>
    <name evidence="1" type="ORF">GCM10007924_06680</name>
</gene>
<protein>
    <submittedName>
        <fullName evidence="1">Pyrimidine 5'-nucleotidase</fullName>
    </submittedName>
</protein>
<dbReference type="InterPro" id="IPR010237">
    <property type="entry name" value="Pyr-5-nucltdase"/>
</dbReference>
<evidence type="ECO:0000313" key="2">
    <source>
        <dbReference type="Proteomes" id="UP001161409"/>
    </source>
</evidence>
<keyword evidence="2" id="KW-1185">Reference proteome</keyword>
<dbReference type="NCBIfam" id="TIGR01509">
    <property type="entry name" value="HAD-SF-IA-v3"/>
    <property type="match status" value="1"/>
</dbReference>
<accession>A0ABQ5TZN0</accession>
<dbReference type="SUPFAM" id="SSF56784">
    <property type="entry name" value="HAD-like"/>
    <property type="match status" value="1"/>
</dbReference>
<dbReference type="NCBIfam" id="TIGR01993">
    <property type="entry name" value="Pyr-5-nucltdase"/>
    <property type="match status" value="1"/>
</dbReference>
<dbReference type="SFLD" id="SFLDS00003">
    <property type="entry name" value="Haloacid_Dehalogenase"/>
    <property type="match status" value="1"/>
</dbReference>
<organism evidence="1 2">
    <name type="scientific">Sneathiella chinensis</name>
    <dbReference type="NCBI Taxonomy" id="349750"/>
    <lineage>
        <taxon>Bacteria</taxon>
        <taxon>Pseudomonadati</taxon>
        <taxon>Pseudomonadota</taxon>
        <taxon>Alphaproteobacteria</taxon>
        <taxon>Sneathiellales</taxon>
        <taxon>Sneathiellaceae</taxon>
        <taxon>Sneathiella</taxon>
    </lineage>
</organism>
<evidence type="ECO:0000313" key="1">
    <source>
        <dbReference type="EMBL" id="GLQ05447.1"/>
    </source>
</evidence>
<name>A0ABQ5TZN0_9PROT</name>
<reference evidence="1" key="1">
    <citation type="journal article" date="2014" name="Int. J. Syst. Evol. Microbiol.">
        <title>Complete genome of a new Firmicutes species belonging to the dominant human colonic microbiota ('Ruminococcus bicirculans') reveals two chromosomes and a selective capacity to utilize plant glucans.</title>
        <authorList>
            <consortium name="NISC Comparative Sequencing Program"/>
            <person name="Wegmann U."/>
            <person name="Louis P."/>
            <person name="Goesmann A."/>
            <person name="Henrissat B."/>
            <person name="Duncan S.H."/>
            <person name="Flint H.J."/>
        </authorList>
    </citation>
    <scope>NUCLEOTIDE SEQUENCE</scope>
    <source>
        <strain evidence="1">NBRC 103408</strain>
    </source>
</reference>
<dbReference type="InterPro" id="IPR036412">
    <property type="entry name" value="HAD-like_sf"/>
</dbReference>
<dbReference type="PANTHER" id="PTHR12725:SF117">
    <property type="entry name" value="HALOACID DEHALOGENASE-LIKE HYDROLASE"/>
    <property type="match status" value="1"/>
</dbReference>
<reference evidence="1" key="2">
    <citation type="submission" date="2023-01" db="EMBL/GenBank/DDBJ databases">
        <title>Draft genome sequence of Sneathiella chinensis strain NBRC 103408.</title>
        <authorList>
            <person name="Sun Q."/>
            <person name="Mori K."/>
        </authorList>
    </citation>
    <scope>NUCLEOTIDE SEQUENCE</scope>
    <source>
        <strain evidence="1">NBRC 103408</strain>
    </source>
</reference>
<dbReference type="PANTHER" id="PTHR12725">
    <property type="entry name" value="HALOACID DEHALOGENASE-LIKE HYDROLASE"/>
    <property type="match status" value="1"/>
</dbReference>